<dbReference type="Proteomes" id="UP000756132">
    <property type="component" value="Chromosome 1"/>
</dbReference>
<dbReference type="EMBL" id="CP090163">
    <property type="protein sequence ID" value="UJO12020.1"/>
    <property type="molecule type" value="Genomic_DNA"/>
</dbReference>
<protein>
    <recommendedName>
        <fullName evidence="1">DUF7730 domain-containing protein</fullName>
    </recommendedName>
</protein>
<dbReference type="KEGG" id="ffu:CLAFUR5_00295"/>
<keyword evidence="3" id="KW-1185">Reference proteome</keyword>
<dbReference type="AlphaFoldDB" id="A0A9Q8L701"/>
<dbReference type="RefSeq" id="XP_047756386.1">
    <property type="nucleotide sequence ID" value="XM_047899443.1"/>
</dbReference>
<dbReference type="GeneID" id="71980173"/>
<dbReference type="Pfam" id="PF24864">
    <property type="entry name" value="DUF7730"/>
    <property type="match status" value="1"/>
</dbReference>
<name>A0A9Q8L701_PASFU</name>
<feature type="domain" description="DUF7730" evidence="1">
    <location>
        <begin position="60"/>
        <end position="221"/>
    </location>
</feature>
<reference evidence="2" key="1">
    <citation type="submission" date="2021-12" db="EMBL/GenBank/DDBJ databases">
        <authorList>
            <person name="Zaccaron A."/>
            <person name="Stergiopoulos I."/>
        </authorList>
    </citation>
    <scope>NUCLEOTIDE SEQUENCE</scope>
    <source>
        <strain evidence="2">Race5_Kim</strain>
    </source>
</reference>
<dbReference type="PANTHER" id="PTHR38790">
    <property type="entry name" value="2EXR DOMAIN-CONTAINING PROTEIN-RELATED"/>
    <property type="match status" value="1"/>
</dbReference>
<organism evidence="2 3">
    <name type="scientific">Passalora fulva</name>
    <name type="common">Tomato leaf mold</name>
    <name type="synonym">Cladosporium fulvum</name>
    <dbReference type="NCBI Taxonomy" id="5499"/>
    <lineage>
        <taxon>Eukaryota</taxon>
        <taxon>Fungi</taxon>
        <taxon>Dikarya</taxon>
        <taxon>Ascomycota</taxon>
        <taxon>Pezizomycotina</taxon>
        <taxon>Dothideomycetes</taxon>
        <taxon>Dothideomycetidae</taxon>
        <taxon>Mycosphaerellales</taxon>
        <taxon>Mycosphaerellaceae</taxon>
        <taxon>Fulvia</taxon>
    </lineage>
</organism>
<accession>A0A9Q8L701</accession>
<evidence type="ECO:0000313" key="3">
    <source>
        <dbReference type="Proteomes" id="UP000756132"/>
    </source>
</evidence>
<evidence type="ECO:0000313" key="2">
    <source>
        <dbReference type="EMBL" id="UJO12020.1"/>
    </source>
</evidence>
<proteinExistence type="predicted"/>
<dbReference type="PANTHER" id="PTHR38790:SF4">
    <property type="entry name" value="2EXR DOMAIN-CONTAINING PROTEIN"/>
    <property type="match status" value="1"/>
</dbReference>
<reference evidence="2" key="2">
    <citation type="journal article" date="2022" name="Microb. Genom.">
        <title>A chromosome-scale genome assembly of the tomato pathogen Cladosporium fulvum reveals a compartmentalized genome architecture and the presence of a dispensable chromosome.</title>
        <authorList>
            <person name="Zaccaron A.Z."/>
            <person name="Chen L.H."/>
            <person name="Samaras A."/>
            <person name="Stergiopoulos I."/>
        </authorList>
    </citation>
    <scope>NUCLEOTIDE SEQUENCE</scope>
    <source>
        <strain evidence="2">Race5_Kim</strain>
    </source>
</reference>
<dbReference type="InterPro" id="IPR056632">
    <property type="entry name" value="DUF7730"/>
</dbReference>
<sequence>MEEQTVQTLKRTLRGRSKADYTSFFDDELEASEQHKRPSRILNTTAIKRADLSKYNKNVQSSRLLRLPPEVRNRIFRYAFSAALVHVWMTDDEEGTTGKKPKLCRSICLADTDDEAEALAIREKKTNGHENWLDRHTKCTHGSASTYRVFDNERYESFSRASSSNLVSPLDQLRTCRQIHSETALLFYQENTFQFCYNVDLQRFLEYLVPAQLRAIQNISILCDDGWRGDDIYDVKQIKKKLPKVKALTILAELQGEYDDFKDAQKELIGSLRMFQRLDLEAVNMAAYMWSETVSERWSKVLGGKRDEMEEDGPSRAQLNKWCDSVAYMLKQDFVEDKEKRKKRKHEVKVREEGL</sequence>
<gene>
    <name evidence="2" type="ORF">CLAFUR5_00295</name>
</gene>
<dbReference type="OrthoDB" id="5413827at2759"/>
<evidence type="ECO:0000259" key="1">
    <source>
        <dbReference type="Pfam" id="PF24864"/>
    </source>
</evidence>